<dbReference type="InterPro" id="IPR024167">
    <property type="entry name" value="Cytochrome_c4-like"/>
</dbReference>
<feature type="chain" id="PRO_5006053985" evidence="10">
    <location>
        <begin position="29"/>
        <end position="219"/>
    </location>
</feature>
<keyword evidence="5" id="KW-0574">Periplasm</keyword>
<reference evidence="12 13" key="1">
    <citation type="journal article" date="2014" name="Genome Announc.">
        <title>Draft Genome Sequence of the Haloacid-Degrading Burkholderia caribensis Strain MBA4.</title>
        <authorList>
            <person name="Pan Y."/>
            <person name="Kong K.F."/>
            <person name="Tsang J.S."/>
        </authorList>
    </citation>
    <scope>NUCLEOTIDE SEQUENCE [LARGE SCALE GENOMIC DNA]</scope>
    <source>
        <strain evidence="12 13">MBA4</strain>
    </source>
</reference>
<dbReference type="GO" id="GO:0020037">
    <property type="term" value="F:heme binding"/>
    <property type="evidence" value="ECO:0007669"/>
    <property type="project" value="InterPro"/>
</dbReference>
<evidence type="ECO:0000256" key="8">
    <source>
        <dbReference type="PIRSR" id="PIRSR000005-1"/>
    </source>
</evidence>
<dbReference type="PANTHER" id="PTHR33751">
    <property type="entry name" value="CBB3-TYPE CYTOCHROME C OXIDASE SUBUNIT FIXP"/>
    <property type="match status" value="1"/>
</dbReference>
<dbReference type="PROSITE" id="PS51007">
    <property type="entry name" value="CYTC"/>
    <property type="match status" value="2"/>
</dbReference>
<dbReference type="InterPro" id="IPR050597">
    <property type="entry name" value="Cytochrome_c_Oxidase_Subunit"/>
</dbReference>
<dbReference type="GO" id="GO:0042597">
    <property type="term" value="C:periplasmic space"/>
    <property type="evidence" value="ECO:0007669"/>
    <property type="project" value="UniProtKB-SubCell"/>
</dbReference>
<dbReference type="InterPro" id="IPR009056">
    <property type="entry name" value="Cyt_c-like_dom"/>
</dbReference>
<dbReference type="PANTHER" id="PTHR33751:SF9">
    <property type="entry name" value="CYTOCHROME C4"/>
    <property type="match status" value="1"/>
</dbReference>
<dbReference type="InterPro" id="IPR008168">
    <property type="entry name" value="Cyt_C_IC"/>
</dbReference>
<feature type="binding site" description="covalent" evidence="8">
    <location>
        <position position="50"/>
    </location>
    <ligand>
        <name>heme c</name>
        <dbReference type="ChEBI" id="CHEBI:61717"/>
        <label>1</label>
    </ligand>
</feature>
<keyword evidence="2" id="KW-0813">Transport</keyword>
<feature type="binding site" description="covalent" evidence="8">
    <location>
        <position position="150"/>
    </location>
    <ligand>
        <name>heme c</name>
        <dbReference type="ChEBI" id="CHEBI:61717"/>
        <label>2</label>
    </ligand>
</feature>
<evidence type="ECO:0000313" key="13">
    <source>
        <dbReference type="Proteomes" id="UP000019146"/>
    </source>
</evidence>
<sequence>MRMNRLGKFLVVLHTAAGLSGLAVQARAADQAKPDLNRGQAIAAQVCASCHGADGNSAGGAYPKLAGQHPEYLVKQLKDFKTQPGAKQPARNNAIMAGMAAALTDQDMVNVSAYFASQAPKPGYAHNKDTVPLGQKIYRAGLADKGVPACASCHGPTGQGIPSQYPRLSGQWADYTVAQLTAFTQGPGARNNNEAMHAVASRLSDSEIKAVADYIAGLH</sequence>
<keyword evidence="4 9" id="KW-0479">Metal-binding</keyword>
<feature type="binding site" description="axial binding residue" evidence="9">
    <location>
        <position position="96"/>
    </location>
    <ligand>
        <name>heme c</name>
        <dbReference type="ChEBI" id="CHEBI:61717"/>
        <label>1</label>
    </ligand>
    <ligandPart>
        <name>Fe</name>
        <dbReference type="ChEBI" id="CHEBI:18248"/>
    </ligandPart>
</feature>
<proteinExistence type="predicted"/>
<keyword evidence="3 8" id="KW-0349">Heme</keyword>
<dbReference type="EMBL" id="CP012746">
    <property type="protein sequence ID" value="ALL63820.1"/>
    <property type="molecule type" value="Genomic_DNA"/>
</dbReference>
<feature type="binding site" description="axial binding residue" evidence="9">
    <location>
        <position position="154"/>
    </location>
    <ligand>
        <name>heme c</name>
        <dbReference type="ChEBI" id="CHEBI:61717"/>
        <label>2</label>
    </ligand>
    <ligandPart>
        <name>Fe</name>
        <dbReference type="ChEBI" id="CHEBI:18248"/>
    </ligandPart>
</feature>
<dbReference type="KEGG" id="bcai:K788_0007751"/>
<dbReference type="InterPro" id="IPR036909">
    <property type="entry name" value="Cyt_c-like_dom_sf"/>
</dbReference>
<protein>
    <submittedName>
        <fullName evidence="12">Cytochrome c4</fullName>
    </submittedName>
</protein>
<dbReference type="Pfam" id="PF00034">
    <property type="entry name" value="Cytochrom_C"/>
    <property type="match status" value="2"/>
</dbReference>
<dbReference type="GO" id="GO:0005506">
    <property type="term" value="F:iron ion binding"/>
    <property type="evidence" value="ECO:0007669"/>
    <property type="project" value="InterPro"/>
</dbReference>
<dbReference type="PIRSF" id="PIRSF000005">
    <property type="entry name" value="Cytochrome_c4"/>
    <property type="match status" value="1"/>
</dbReference>
<evidence type="ECO:0000256" key="7">
    <source>
        <dbReference type="ARBA" id="ARBA00023004"/>
    </source>
</evidence>
<keyword evidence="6" id="KW-0249">Electron transport</keyword>
<evidence type="ECO:0000256" key="6">
    <source>
        <dbReference type="ARBA" id="ARBA00022982"/>
    </source>
</evidence>
<dbReference type="PRINTS" id="PR00605">
    <property type="entry name" value="CYTCHROMECIC"/>
</dbReference>
<dbReference type="Gene3D" id="1.10.760.10">
    <property type="entry name" value="Cytochrome c-like domain"/>
    <property type="match status" value="2"/>
</dbReference>
<evidence type="ECO:0000313" key="12">
    <source>
        <dbReference type="EMBL" id="ALL63820.1"/>
    </source>
</evidence>
<name>A0A0P0R705_9BURK</name>
<evidence type="ECO:0000256" key="1">
    <source>
        <dbReference type="ARBA" id="ARBA00004418"/>
    </source>
</evidence>
<evidence type="ECO:0000256" key="3">
    <source>
        <dbReference type="ARBA" id="ARBA00022617"/>
    </source>
</evidence>
<accession>A0A0P0R705</accession>
<feature type="binding site" description="axial binding residue" evidence="9">
    <location>
        <position position="196"/>
    </location>
    <ligand>
        <name>heme c</name>
        <dbReference type="ChEBI" id="CHEBI:61717"/>
        <label>2</label>
    </ligand>
    <ligandPart>
        <name>Fe</name>
        <dbReference type="ChEBI" id="CHEBI:18248"/>
    </ligandPart>
</feature>
<feature type="domain" description="Cytochrome c" evidence="11">
    <location>
        <begin position="129"/>
        <end position="219"/>
    </location>
</feature>
<feature type="binding site" description="axial binding residue" evidence="9">
    <location>
        <position position="51"/>
    </location>
    <ligand>
        <name>heme c</name>
        <dbReference type="ChEBI" id="CHEBI:61717"/>
        <label>1</label>
    </ligand>
    <ligandPart>
        <name>Fe</name>
        <dbReference type="ChEBI" id="CHEBI:18248"/>
    </ligandPart>
</feature>
<comment type="PTM">
    <text evidence="8">Binds 2 heme c groups covalently per subunit.</text>
</comment>
<dbReference type="Proteomes" id="UP000019146">
    <property type="component" value="Chromosome 1"/>
</dbReference>
<feature type="binding site" description="covalent" evidence="8">
    <location>
        <position position="153"/>
    </location>
    <ligand>
        <name>heme c</name>
        <dbReference type="ChEBI" id="CHEBI:61717"/>
        <label>2</label>
    </ligand>
</feature>
<dbReference type="AlphaFoldDB" id="A0A0P0R705"/>
<keyword evidence="10" id="KW-0732">Signal</keyword>
<evidence type="ECO:0000259" key="11">
    <source>
        <dbReference type="PROSITE" id="PS51007"/>
    </source>
</evidence>
<comment type="subcellular location">
    <subcellularLocation>
        <location evidence="1">Periplasm</location>
    </subcellularLocation>
</comment>
<feature type="signal peptide" evidence="10">
    <location>
        <begin position="1"/>
        <end position="28"/>
    </location>
</feature>
<evidence type="ECO:0000256" key="9">
    <source>
        <dbReference type="PIRSR" id="PIRSR000005-2"/>
    </source>
</evidence>
<evidence type="ECO:0000256" key="4">
    <source>
        <dbReference type="ARBA" id="ARBA00022723"/>
    </source>
</evidence>
<evidence type="ECO:0000256" key="10">
    <source>
        <dbReference type="SAM" id="SignalP"/>
    </source>
</evidence>
<feature type="domain" description="Cytochrome c" evidence="11">
    <location>
        <begin position="34"/>
        <end position="119"/>
    </location>
</feature>
<dbReference type="SUPFAM" id="SSF46626">
    <property type="entry name" value="Cytochrome c"/>
    <property type="match status" value="2"/>
</dbReference>
<organism evidence="12 13">
    <name type="scientific">Paraburkholderia caribensis MBA4</name>
    <dbReference type="NCBI Taxonomy" id="1323664"/>
    <lineage>
        <taxon>Bacteria</taxon>
        <taxon>Pseudomonadati</taxon>
        <taxon>Pseudomonadota</taxon>
        <taxon>Betaproteobacteria</taxon>
        <taxon>Burkholderiales</taxon>
        <taxon>Burkholderiaceae</taxon>
        <taxon>Paraburkholderia</taxon>
    </lineage>
</organism>
<gene>
    <name evidence="12" type="ORF">K788_0007751</name>
</gene>
<feature type="binding site" description="covalent" evidence="8">
    <location>
        <position position="47"/>
    </location>
    <ligand>
        <name>heme c</name>
        <dbReference type="ChEBI" id="CHEBI:61717"/>
        <label>1</label>
    </ligand>
</feature>
<evidence type="ECO:0000256" key="2">
    <source>
        <dbReference type="ARBA" id="ARBA00022448"/>
    </source>
</evidence>
<keyword evidence="7 9" id="KW-0408">Iron</keyword>
<evidence type="ECO:0000256" key="5">
    <source>
        <dbReference type="ARBA" id="ARBA00022764"/>
    </source>
</evidence>
<dbReference type="GO" id="GO:0009055">
    <property type="term" value="F:electron transfer activity"/>
    <property type="evidence" value="ECO:0007669"/>
    <property type="project" value="InterPro"/>
</dbReference>